<reference evidence="2" key="1">
    <citation type="submission" date="2007-03" db="EMBL/GenBank/DDBJ databases">
        <title>Annotation of Culex pipiens quinquefasciatus.</title>
        <authorList>
            <consortium name="The Broad Institute Genome Sequencing Platform"/>
            <person name="Atkinson P.W."/>
            <person name="Hemingway J."/>
            <person name="Christensen B.M."/>
            <person name="Higgs S."/>
            <person name="Kodira C."/>
            <person name="Hannick L."/>
            <person name="Megy K."/>
            <person name="O'Leary S."/>
            <person name="Pearson M."/>
            <person name="Haas B.J."/>
            <person name="Mauceli E."/>
            <person name="Wortman J.R."/>
            <person name="Lee N.H."/>
            <person name="Guigo R."/>
            <person name="Stanke M."/>
            <person name="Alvarado L."/>
            <person name="Amedeo P."/>
            <person name="Antoine C.H."/>
            <person name="Arensburger P."/>
            <person name="Bidwell S.L."/>
            <person name="Crawford M."/>
            <person name="Camaro F."/>
            <person name="Devon K."/>
            <person name="Engels R."/>
            <person name="Hammond M."/>
            <person name="Howarth C."/>
            <person name="Koehrsen M."/>
            <person name="Lawson D."/>
            <person name="Montgomery P."/>
            <person name="Nene V."/>
            <person name="Nusbaum C."/>
            <person name="Puiu D."/>
            <person name="Romero-Severson J."/>
            <person name="Severson D.W."/>
            <person name="Shumway M."/>
            <person name="Sisk P."/>
            <person name="Stolte C."/>
            <person name="Zeng Q."/>
            <person name="Eisenstadt E."/>
            <person name="Fraser-Liggett C."/>
            <person name="Strausberg R."/>
            <person name="Galagan J."/>
            <person name="Birren B."/>
            <person name="Collins F.H."/>
        </authorList>
    </citation>
    <scope>NUCLEOTIDE SEQUENCE [LARGE SCALE GENOMIC DNA]</scope>
    <source>
        <strain evidence="2">JHB</strain>
    </source>
</reference>
<dbReference type="EnsemblMetazoa" id="CPIJ003998-RA">
    <property type="protein sequence ID" value="CPIJ003998-PA"/>
    <property type="gene ID" value="CPIJ003998"/>
</dbReference>
<dbReference type="EMBL" id="DS231869">
    <property type="protein sequence ID" value="EDS40879.1"/>
    <property type="molecule type" value="Genomic_DNA"/>
</dbReference>
<dbReference type="KEGG" id="cqu:CpipJ_CPIJ003998"/>
<gene>
    <name evidence="3" type="primary">6035378</name>
    <name evidence="2" type="ORF">CpipJ_CPIJ003998</name>
</gene>
<organism>
    <name type="scientific">Culex quinquefasciatus</name>
    <name type="common">Southern house mosquito</name>
    <name type="synonym">Culex pungens</name>
    <dbReference type="NCBI Taxonomy" id="7176"/>
    <lineage>
        <taxon>Eukaryota</taxon>
        <taxon>Metazoa</taxon>
        <taxon>Ecdysozoa</taxon>
        <taxon>Arthropoda</taxon>
        <taxon>Hexapoda</taxon>
        <taxon>Insecta</taxon>
        <taxon>Pterygota</taxon>
        <taxon>Neoptera</taxon>
        <taxon>Endopterygota</taxon>
        <taxon>Diptera</taxon>
        <taxon>Nematocera</taxon>
        <taxon>Culicoidea</taxon>
        <taxon>Culicidae</taxon>
        <taxon>Culicinae</taxon>
        <taxon>Culicini</taxon>
        <taxon>Culex</taxon>
        <taxon>Culex</taxon>
    </lineage>
</organism>
<feature type="region of interest" description="Disordered" evidence="1">
    <location>
        <begin position="173"/>
        <end position="215"/>
    </location>
</feature>
<evidence type="ECO:0000313" key="2">
    <source>
        <dbReference type="EMBL" id="EDS40879.1"/>
    </source>
</evidence>
<evidence type="ECO:0000256" key="1">
    <source>
        <dbReference type="SAM" id="MobiDB-lite"/>
    </source>
</evidence>
<reference evidence="3" key="2">
    <citation type="submission" date="2021-02" db="UniProtKB">
        <authorList>
            <consortium name="EnsemblMetazoa"/>
        </authorList>
    </citation>
    <scope>IDENTIFICATION</scope>
    <source>
        <strain evidence="3">JHB</strain>
    </source>
</reference>
<dbReference type="VEuPathDB" id="VectorBase:CPIJ003998"/>
<evidence type="ECO:0000313" key="4">
    <source>
        <dbReference type="Proteomes" id="UP000002320"/>
    </source>
</evidence>
<accession>B0WA50</accession>
<keyword evidence="4" id="KW-1185">Reference proteome</keyword>
<dbReference type="InParanoid" id="B0WA50"/>
<proteinExistence type="predicted"/>
<feature type="compositionally biased region" description="Basic and acidic residues" evidence="1">
    <location>
        <begin position="201"/>
        <end position="215"/>
    </location>
</feature>
<dbReference type="Proteomes" id="UP000002320">
    <property type="component" value="Unassembled WGS sequence"/>
</dbReference>
<name>B0WA50_CULQU</name>
<evidence type="ECO:0000313" key="3">
    <source>
        <dbReference type="EnsemblMetazoa" id="CPIJ003998-PA"/>
    </source>
</evidence>
<dbReference type="HOGENOM" id="CLU_1284428_0_0_1"/>
<dbReference type="AlphaFoldDB" id="B0WA50"/>
<protein>
    <submittedName>
        <fullName evidence="2">Superoxide dismutase</fullName>
    </submittedName>
</protein>
<sequence length="215" mass="24223">MHNLAELAVGFRCPGAGRSWRFVTRRTTKSTSRICTSLTIIIQLDGAIKFYRGGNIIHSIFRKDFSLATRSTGGHLYSEPTWWPNFADAIWDVSNLKDVSERPVQVMSLLSTFMAKSCQSCALVGRLHPAPAMDLPPTVDVFLRGPVRTVLQPVHSGRQLRVFRHVKLDHDMRQRTPGSTIEGTDAEKKKVELALSYPSHNVEKNLRNPADRETR</sequence>